<dbReference type="AlphaFoldDB" id="A0A235BSP9"/>
<gene>
    <name evidence="2" type="primary">tsaB</name>
    <name evidence="2" type="ORF">CH330_05985</name>
</gene>
<dbReference type="Pfam" id="PF00814">
    <property type="entry name" value="TsaD"/>
    <property type="match status" value="1"/>
</dbReference>
<dbReference type="GO" id="GO:0016740">
    <property type="term" value="F:transferase activity"/>
    <property type="evidence" value="ECO:0007669"/>
    <property type="project" value="UniProtKB-KW"/>
</dbReference>
<dbReference type="CDD" id="cd24032">
    <property type="entry name" value="ASKHA_NBD_TsaB"/>
    <property type="match status" value="1"/>
</dbReference>
<name>A0A235BSP9_UNCW3</name>
<dbReference type="GO" id="GO:0002949">
    <property type="term" value="P:tRNA threonylcarbamoyladenosine modification"/>
    <property type="evidence" value="ECO:0007669"/>
    <property type="project" value="InterPro"/>
</dbReference>
<reference evidence="2 3" key="1">
    <citation type="submission" date="2017-07" db="EMBL/GenBank/DDBJ databases">
        <title>Recovery of genomes from metagenomes via a dereplication, aggregation, and scoring strategy.</title>
        <authorList>
            <person name="Sieber C.M."/>
            <person name="Probst A.J."/>
            <person name="Sharrar A."/>
            <person name="Thomas B.C."/>
            <person name="Hess M."/>
            <person name="Tringe S.G."/>
            <person name="Banfield J.F."/>
        </authorList>
    </citation>
    <scope>NUCLEOTIDE SEQUENCE [LARGE SCALE GENOMIC DNA]</scope>
    <source>
        <strain evidence="2">JGI_Cruoil_03_51_56</strain>
    </source>
</reference>
<dbReference type="Proteomes" id="UP000215559">
    <property type="component" value="Unassembled WGS sequence"/>
</dbReference>
<dbReference type="Gene3D" id="3.30.420.40">
    <property type="match status" value="2"/>
</dbReference>
<comment type="caution">
    <text evidence="2">The sequence shown here is derived from an EMBL/GenBank/DDBJ whole genome shotgun (WGS) entry which is preliminary data.</text>
</comment>
<evidence type="ECO:0000259" key="1">
    <source>
        <dbReference type="Pfam" id="PF00814"/>
    </source>
</evidence>
<dbReference type="EMBL" id="NOZP01000110">
    <property type="protein sequence ID" value="OYD15338.1"/>
    <property type="molecule type" value="Genomic_DNA"/>
</dbReference>
<protein>
    <submittedName>
        <fullName evidence="2">tRNA (Adenosine(37)-N6)-threonylcarbamoyltransferase complex dimerization subunit type 1 TsaB</fullName>
    </submittedName>
</protein>
<keyword evidence="2" id="KW-0808">Transferase</keyword>
<dbReference type="InterPro" id="IPR000905">
    <property type="entry name" value="Gcp-like_dom"/>
</dbReference>
<dbReference type="GO" id="GO:0005829">
    <property type="term" value="C:cytosol"/>
    <property type="evidence" value="ECO:0007669"/>
    <property type="project" value="TreeGrafter"/>
</dbReference>
<dbReference type="InterPro" id="IPR043129">
    <property type="entry name" value="ATPase_NBD"/>
</dbReference>
<dbReference type="InterPro" id="IPR022496">
    <property type="entry name" value="T6A_TsaB"/>
</dbReference>
<dbReference type="SUPFAM" id="SSF53067">
    <property type="entry name" value="Actin-like ATPase domain"/>
    <property type="match status" value="2"/>
</dbReference>
<dbReference type="PANTHER" id="PTHR11735">
    <property type="entry name" value="TRNA N6-ADENOSINE THREONYLCARBAMOYLTRANSFERASE"/>
    <property type="match status" value="1"/>
</dbReference>
<organism evidence="2 3">
    <name type="scientific">candidate division WOR-3 bacterium JGI_Cruoil_03_51_56</name>
    <dbReference type="NCBI Taxonomy" id="1973747"/>
    <lineage>
        <taxon>Bacteria</taxon>
        <taxon>Bacteria division WOR-3</taxon>
    </lineage>
</organism>
<accession>A0A235BSP9</accession>
<feature type="domain" description="Gcp-like" evidence="1">
    <location>
        <begin position="50"/>
        <end position="160"/>
    </location>
</feature>
<proteinExistence type="predicted"/>
<evidence type="ECO:0000313" key="2">
    <source>
        <dbReference type="EMBL" id="OYD15338.1"/>
    </source>
</evidence>
<sequence length="243" mass="25617">MDSGTILWKPQNRPVKTAIFLGIETSGTDTGVALAGPDHVIFEAVNHGGNHNEVLLGLIDEAFKSSGIGLKTLGGIGVTIGPGMFTSLRVGLSVAEGIAIAHAIPVKGISTLFALAQAAKEPGKPVLAVIDARKHQVYAGLYKDEQVLIKPRVIYPERLAELAGRFIDSGTVLVLAGNGTRCCVPFLSGQERVQVTGIQAPPPHIVAQIAARLIPAGGNDIGRLVPLYLRRTDAELKRERTGD</sequence>
<evidence type="ECO:0000313" key="3">
    <source>
        <dbReference type="Proteomes" id="UP000215559"/>
    </source>
</evidence>
<dbReference type="NCBIfam" id="TIGR03725">
    <property type="entry name" value="T6A_YeaZ"/>
    <property type="match status" value="1"/>
</dbReference>
<dbReference type="PANTHER" id="PTHR11735:SF11">
    <property type="entry name" value="TRNA THREONYLCARBAMOYLADENOSINE BIOSYNTHESIS PROTEIN TSAB"/>
    <property type="match status" value="1"/>
</dbReference>